<organism evidence="1 2">
    <name type="scientific">Oceanobacillus picturae</name>
    <dbReference type="NCBI Taxonomy" id="171693"/>
    <lineage>
        <taxon>Bacteria</taxon>
        <taxon>Bacillati</taxon>
        <taxon>Bacillota</taxon>
        <taxon>Bacilli</taxon>
        <taxon>Bacillales</taxon>
        <taxon>Bacillaceae</taxon>
        <taxon>Oceanobacillus</taxon>
    </lineage>
</organism>
<dbReference type="PANTHER" id="PTHR10000">
    <property type="entry name" value="PHOSPHOSERINE PHOSPHATASE"/>
    <property type="match status" value="1"/>
</dbReference>
<dbReference type="Gene3D" id="3.30.1240.10">
    <property type="match status" value="1"/>
</dbReference>
<evidence type="ECO:0000313" key="1">
    <source>
        <dbReference type="EMBL" id="GAQ16447.1"/>
    </source>
</evidence>
<dbReference type="InterPro" id="IPR006379">
    <property type="entry name" value="HAD-SF_hydro_IIB"/>
</dbReference>
<dbReference type="EMBL" id="BBXV01000007">
    <property type="protein sequence ID" value="GAQ16447.1"/>
    <property type="molecule type" value="Genomic_DNA"/>
</dbReference>
<evidence type="ECO:0000313" key="2">
    <source>
        <dbReference type="Proteomes" id="UP000052946"/>
    </source>
</evidence>
<dbReference type="InterPro" id="IPR000150">
    <property type="entry name" value="Cof"/>
</dbReference>
<dbReference type="GO" id="GO:0000287">
    <property type="term" value="F:magnesium ion binding"/>
    <property type="evidence" value="ECO:0007669"/>
    <property type="project" value="TreeGrafter"/>
</dbReference>
<reference evidence="2" key="1">
    <citation type="submission" date="2015-07" db="EMBL/GenBank/DDBJ databases">
        <title>Draft Genome Sequence of Oceanobacillus picturae Heshi-B3 that Was Isolated from Fermented Rice Bran with Aging Salted Mackerel, Which Was Named Heshiko as Traditional Fermented Seafood in Japan.</title>
        <authorList>
            <person name="Akuzawa S."/>
            <person name="Nakagawa J."/>
            <person name="Kanekatsu T."/>
            <person name="Kanesaki Y."/>
            <person name="Suzuki T."/>
        </authorList>
    </citation>
    <scope>NUCLEOTIDE SEQUENCE [LARGE SCALE GENOMIC DNA]</scope>
    <source>
        <strain evidence="2">Heshi-B3</strain>
    </source>
</reference>
<dbReference type="PANTHER" id="PTHR10000:SF25">
    <property type="entry name" value="PHOSPHATASE YKRA-RELATED"/>
    <property type="match status" value="1"/>
</dbReference>
<dbReference type="SUPFAM" id="SSF56784">
    <property type="entry name" value="HAD-like"/>
    <property type="match status" value="1"/>
</dbReference>
<dbReference type="InterPro" id="IPR023214">
    <property type="entry name" value="HAD_sf"/>
</dbReference>
<dbReference type="RefSeq" id="WP_058949202.1">
    <property type="nucleotide sequence ID" value="NZ_BBXV01000007.1"/>
</dbReference>
<dbReference type="NCBIfam" id="TIGR01484">
    <property type="entry name" value="HAD-SF-IIB"/>
    <property type="match status" value="1"/>
</dbReference>
<dbReference type="Pfam" id="PF08282">
    <property type="entry name" value="Hydrolase_3"/>
    <property type="match status" value="1"/>
</dbReference>
<comment type="caution">
    <text evidence="1">The sequence shown here is derived from an EMBL/GenBank/DDBJ whole genome shotgun (WGS) entry which is preliminary data.</text>
</comment>
<name>A0A0U9H1Y9_9BACI</name>
<dbReference type="NCBIfam" id="TIGR00099">
    <property type="entry name" value="Cof-subfamily"/>
    <property type="match status" value="1"/>
</dbReference>
<sequence>MTYKLLFLDIDGTILKPDHTYSASTKEAIAEVKKQGVEVFLATGRPLHEVRELAEELDVQSFVGYNGAFGLYQDEIIINEPLKESTIKEFIRLAKEHNHELVCYTSEKNYFTSLTHPKVQQFIDIFNLKWNEALTEDVVSGILGATVMNLKPEDVALYEEEADIHLSQVNVEEVKHGYDVIRKSVNKGVAVQRIMERLNIKKEQTIAFGDGMNDKEMLQAVGEGFAMGNCAPELLPYSKHQTTTVTESGIANGLKQLGLLK</sequence>
<dbReference type="SFLD" id="SFLDS00003">
    <property type="entry name" value="Haloacid_Dehalogenase"/>
    <property type="match status" value="1"/>
</dbReference>
<dbReference type="Proteomes" id="UP000052946">
    <property type="component" value="Unassembled WGS sequence"/>
</dbReference>
<dbReference type="AlphaFoldDB" id="A0A0U9H1Y9"/>
<dbReference type="GO" id="GO:0005829">
    <property type="term" value="C:cytosol"/>
    <property type="evidence" value="ECO:0007669"/>
    <property type="project" value="TreeGrafter"/>
</dbReference>
<dbReference type="OrthoDB" id="9810101at2"/>
<reference evidence="1 2" key="2">
    <citation type="journal article" date="2016" name="Genome Announc.">
        <title>Draft Genome Sequence of Oceanobacillus picturae Heshi-B3, Isolated from Fermented Rice Bran in a Traditional Japanese Seafood Dish.</title>
        <authorList>
            <person name="Akuzawa S."/>
            <person name="Nagaoka J."/>
            <person name="Kanekatsu M."/>
            <person name="Kanesaki Y."/>
            <person name="Suzuki T."/>
        </authorList>
    </citation>
    <scope>NUCLEOTIDE SEQUENCE [LARGE SCALE GENOMIC DNA]</scope>
    <source>
        <strain evidence="1 2">Heshi-B3</strain>
    </source>
</reference>
<gene>
    <name evidence="1" type="ORF">OPHB3_0370</name>
</gene>
<dbReference type="Gene3D" id="3.40.50.1000">
    <property type="entry name" value="HAD superfamily/HAD-like"/>
    <property type="match status" value="1"/>
</dbReference>
<protein>
    <submittedName>
        <fullName evidence="1">Sugar phosphatase YidA</fullName>
    </submittedName>
</protein>
<proteinExistence type="predicted"/>
<dbReference type="InterPro" id="IPR036412">
    <property type="entry name" value="HAD-like_sf"/>
</dbReference>
<dbReference type="SFLD" id="SFLDG01140">
    <property type="entry name" value="C2.B:_Phosphomannomutase_and_P"/>
    <property type="match status" value="1"/>
</dbReference>
<dbReference type="GO" id="GO:0016791">
    <property type="term" value="F:phosphatase activity"/>
    <property type="evidence" value="ECO:0007669"/>
    <property type="project" value="UniProtKB-ARBA"/>
</dbReference>
<accession>A0A0U9H1Y9</accession>